<sequence length="325" mass="36843">MIPDDHDQRFKALIRLFFADFLRLFFAEWTDRFDLSEVEWLETELLPDPPDGARHRLDLVAKLRTREPVTPDHSTDIPSAWLALVHIEVESPDRTTQIKPRLPSYYFHLSERYRTPVLPIVLYLNVGLDGIGVDTVVRSFWELEVLKLQYLYVGLPGLNAEPYMTGDNWLGVALSALMRIPEDRAEELGLAVLRRLSSAPVTDQQRYLLSECFEAYLPIEPGRLAELRGILAAETLGGTSPMQRNKTSYDIGKEVGWQEGRQEGRQEGLRLGQLLALETMLENQFGPLSAETLLALRALPNDALRQLVILVPKSKSLAELGLQTN</sequence>
<reference evidence="2" key="1">
    <citation type="submission" date="2017-06" db="EMBL/GenBank/DDBJ databases">
        <title>Genome analysis of Fimbriiglobus ruber SP5, the first member of the order Planctomycetales with confirmed chitinolytic capability.</title>
        <authorList>
            <person name="Ravin N.V."/>
            <person name="Rakitin A.L."/>
            <person name="Ivanova A.A."/>
            <person name="Beletsky A.V."/>
            <person name="Kulichevskaya I.S."/>
            <person name="Mardanov A.V."/>
            <person name="Dedysh S.N."/>
        </authorList>
    </citation>
    <scope>NUCLEOTIDE SEQUENCE [LARGE SCALE GENOMIC DNA]</scope>
    <source>
        <strain evidence="2">SP5</strain>
    </source>
</reference>
<accession>A0A225D785</accession>
<evidence type="ECO:0008006" key="3">
    <source>
        <dbReference type="Google" id="ProtNLM"/>
    </source>
</evidence>
<protein>
    <recommendedName>
        <fullName evidence="3">Transposase</fullName>
    </recommendedName>
</protein>
<dbReference type="EMBL" id="NIDE01000014">
    <property type="protein sequence ID" value="OWK37460.1"/>
    <property type="molecule type" value="Genomic_DNA"/>
</dbReference>
<keyword evidence="2" id="KW-1185">Reference proteome</keyword>
<evidence type="ECO:0000313" key="2">
    <source>
        <dbReference type="Proteomes" id="UP000214646"/>
    </source>
</evidence>
<organism evidence="1 2">
    <name type="scientific">Fimbriiglobus ruber</name>
    <dbReference type="NCBI Taxonomy" id="1908690"/>
    <lineage>
        <taxon>Bacteria</taxon>
        <taxon>Pseudomonadati</taxon>
        <taxon>Planctomycetota</taxon>
        <taxon>Planctomycetia</taxon>
        <taxon>Gemmatales</taxon>
        <taxon>Gemmataceae</taxon>
        <taxon>Fimbriiglobus</taxon>
    </lineage>
</organism>
<name>A0A225D785_9BACT</name>
<comment type="caution">
    <text evidence="1">The sequence shown here is derived from an EMBL/GenBank/DDBJ whole genome shotgun (WGS) entry which is preliminary data.</text>
</comment>
<gene>
    <name evidence="1" type="ORF">FRUB_06580</name>
</gene>
<evidence type="ECO:0000313" key="1">
    <source>
        <dbReference type="EMBL" id="OWK37460.1"/>
    </source>
</evidence>
<dbReference type="Proteomes" id="UP000214646">
    <property type="component" value="Unassembled WGS sequence"/>
</dbReference>
<proteinExistence type="predicted"/>
<dbReference type="AlphaFoldDB" id="A0A225D785"/>